<accession>A0A1W2EHW5</accession>
<sequence length="101" mass="11523">MSTQQEFKIEMDPNKLDSVIRSFNYDGNEYIYVCHLDKYSAISGGHLSDNVNQVKLLVKSFYGKYLNMEIPVNTFGSDEFYGDLKHQIDAVLTGDLFAVLD</sequence>
<dbReference type="RefSeq" id="WP_084291121.1">
    <property type="nucleotide sequence ID" value="NZ_FWYB01000012.1"/>
</dbReference>
<dbReference type="Proteomes" id="UP000192678">
    <property type="component" value="Unassembled WGS sequence"/>
</dbReference>
<dbReference type="OrthoDB" id="767240at2"/>
<organism evidence="1 2">
    <name type="scientific">Pedobacter nyackensis</name>
    <dbReference type="NCBI Taxonomy" id="475255"/>
    <lineage>
        <taxon>Bacteria</taxon>
        <taxon>Pseudomonadati</taxon>
        <taxon>Bacteroidota</taxon>
        <taxon>Sphingobacteriia</taxon>
        <taxon>Sphingobacteriales</taxon>
        <taxon>Sphingobacteriaceae</taxon>
        <taxon>Pedobacter</taxon>
    </lineage>
</organism>
<dbReference type="STRING" id="475255.SAMN04488101_112113"/>
<reference evidence="1 2" key="1">
    <citation type="submission" date="2017-04" db="EMBL/GenBank/DDBJ databases">
        <authorList>
            <person name="Afonso C.L."/>
            <person name="Miller P.J."/>
            <person name="Scott M.A."/>
            <person name="Spackman E."/>
            <person name="Goraichik I."/>
            <person name="Dimitrov K.M."/>
            <person name="Suarez D.L."/>
            <person name="Swayne D.E."/>
        </authorList>
    </citation>
    <scope>NUCLEOTIDE SEQUENCE [LARGE SCALE GENOMIC DNA]</scope>
    <source>
        <strain evidence="1 2">DSM 19625</strain>
    </source>
</reference>
<name>A0A1W2EHW5_9SPHI</name>
<gene>
    <name evidence="1" type="ORF">SAMN04488101_112113</name>
</gene>
<keyword evidence="2" id="KW-1185">Reference proteome</keyword>
<protein>
    <submittedName>
        <fullName evidence="1">Uncharacterized protein</fullName>
    </submittedName>
</protein>
<dbReference type="AlphaFoldDB" id="A0A1W2EHW5"/>
<evidence type="ECO:0000313" key="2">
    <source>
        <dbReference type="Proteomes" id="UP000192678"/>
    </source>
</evidence>
<evidence type="ECO:0000313" key="1">
    <source>
        <dbReference type="EMBL" id="SMD09309.1"/>
    </source>
</evidence>
<dbReference type="EMBL" id="FWYB01000012">
    <property type="protein sequence ID" value="SMD09309.1"/>
    <property type="molecule type" value="Genomic_DNA"/>
</dbReference>
<proteinExistence type="predicted"/>